<evidence type="ECO:0000313" key="3">
    <source>
        <dbReference type="Proteomes" id="UP000597459"/>
    </source>
</evidence>
<dbReference type="Proteomes" id="UP000597459">
    <property type="component" value="Unassembled WGS sequence"/>
</dbReference>
<comment type="caution">
    <text evidence="2">The sequence shown here is derived from an EMBL/GenBank/DDBJ whole genome shotgun (WGS) entry which is preliminary data.</text>
</comment>
<feature type="transmembrane region" description="Helical" evidence="1">
    <location>
        <begin position="12"/>
        <end position="33"/>
    </location>
</feature>
<keyword evidence="1" id="KW-0812">Transmembrane</keyword>
<reference evidence="2" key="1">
    <citation type="submission" date="2019-11" db="EMBL/GenBank/DDBJ databases">
        <title>Description of new Acetobacter species.</title>
        <authorList>
            <person name="Cleenwerck I."/>
            <person name="Sombolestani A.S."/>
        </authorList>
    </citation>
    <scope>NUCLEOTIDE SEQUENCE</scope>
    <source>
        <strain evidence="2">LMG 1626</strain>
    </source>
</reference>
<gene>
    <name evidence="2" type="ORF">GOB87_03770</name>
</gene>
<dbReference type="AlphaFoldDB" id="A0A967ECM4"/>
<accession>A0A967ECM4</accession>
<organism evidence="2 3">
    <name type="scientific">Acetobacter estunensis</name>
    <dbReference type="NCBI Taxonomy" id="104097"/>
    <lineage>
        <taxon>Bacteria</taxon>
        <taxon>Pseudomonadati</taxon>
        <taxon>Pseudomonadota</taxon>
        <taxon>Alphaproteobacteria</taxon>
        <taxon>Acetobacterales</taxon>
        <taxon>Acetobacteraceae</taxon>
        <taxon>Acetobacter</taxon>
    </lineage>
</organism>
<keyword evidence="1" id="KW-0472">Membrane</keyword>
<sequence>MRSPHLMPRSGIDPLLIGVWASILLLSAMVWGLAFEMGRDLGAIIWGYVLGLHFNAIAVVLMALMVVVLVEKGRG</sequence>
<keyword evidence="3" id="KW-1185">Reference proteome</keyword>
<evidence type="ECO:0000256" key="1">
    <source>
        <dbReference type="SAM" id="Phobius"/>
    </source>
</evidence>
<dbReference type="EMBL" id="WOTH01000005">
    <property type="protein sequence ID" value="NHO53080.1"/>
    <property type="molecule type" value="Genomic_DNA"/>
</dbReference>
<evidence type="ECO:0000313" key="2">
    <source>
        <dbReference type="EMBL" id="NHO53080.1"/>
    </source>
</evidence>
<dbReference type="RefSeq" id="WP_166313230.1">
    <property type="nucleotide sequence ID" value="NZ_WOTH01000005.1"/>
</dbReference>
<keyword evidence="1" id="KW-1133">Transmembrane helix</keyword>
<protein>
    <submittedName>
        <fullName evidence="2">Uncharacterized protein</fullName>
    </submittedName>
</protein>
<proteinExistence type="predicted"/>
<feature type="transmembrane region" description="Helical" evidence="1">
    <location>
        <begin position="45"/>
        <end position="70"/>
    </location>
</feature>
<name>A0A967ECM4_9PROT</name>